<comment type="caution">
    <text evidence="3">The sequence shown here is derived from an EMBL/GenBank/DDBJ whole genome shotgun (WGS) entry which is preliminary data.</text>
</comment>
<dbReference type="InterPro" id="IPR000551">
    <property type="entry name" value="MerR-type_HTH_dom"/>
</dbReference>
<keyword evidence="1" id="KW-0238">DNA-binding</keyword>
<dbReference type="PANTHER" id="PTHR30204">
    <property type="entry name" value="REDOX-CYCLING DRUG-SENSING TRANSCRIPTIONAL ACTIVATOR SOXR"/>
    <property type="match status" value="1"/>
</dbReference>
<dbReference type="InterPro" id="IPR047057">
    <property type="entry name" value="MerR_fam"/>
</dbReference>
<dbReference type="GO" id="GO:0003677">
    <property type="term" value="F:DNA binding"/>
    <property type="evidence" value="ECO:0007669"/>
    <property type="project" value="UniProtKB-KW"/>
</dbReference>
<organism evidence="3 4">
    <name type="scientific">Candidatus Berkelbacteria bacterium RBG_13_40_8</name>
    <dbReference type="NCBI Taxonomy" id="1797467"/>
    <lineage>
        <taxon>Bacteria</taxon>
        <taxon>Candidatus Berkelbacteria</taxon>
    </lineage>
</organism>
<feature type="domain" description="HTH merR-type" evidence="2">
    <location>
        <begin position="14"/>
        <end position="82"/>
    </location>
</feature>
<name>A0A1F5DM46_9BACT</name>
<dbReference type="InterPro" id="IPR009061">
    <property type="entry name" value="DNA-bd_dom_put_sf"/>
</dbReference>
<protein>
    <recommendedName>
        <fullName evidence="2">HTH merR-type domain-containing protein</fullName>
    </recommendedName>
</protein>
<dbReference type="SMART" id="SM00422">
    <property type="entry name" value="HTH_MERR"/>
    <property type="match status" value="1"/>
</dbReference>
<sequence length="93" mass="10743">MKIPHVKIPHDRPVYPIKHISKLTSLEPRKIRYLETQGLVEPARTDGNQRLYSGQDLVKIKLIAKLRDQGLSNIAIKQLFKESCLKKKSKKKV</sequence>
<evidence type="ECO:0000256" key="1">
    <source>
        <dbReference type="ARBA" id="ARBA00023125"/>
    </source>
</evidence>
<dbReference type="Proteomes" id="UP000178764">
    <property type="component" value="Unassembled WGS sequence"/>
</dbReference>
<dbReference type="PROSITE" id="PS50937">
    <property type="entry name" value="HTH_MERR_2"/>
    <property type="match status" value="1"/>
</dbReference>
<dbReference type="EMBL" id="MEZT01000027">
    <property type="protein sequence ID" value="OGD56134.1"/>
    <property type="molecule type" value="Genomic_DNA"/>
</dbReference>
<reference evidence="3 4" key="1">
    <citation type="journal article" date="2016" name="Nat. Commun.">
        <title>Thousands of microbial genomes shed light on interconnected biogeochemical processes in an aquifer system.</title>
        <authorList>
            <person name="Anantharaman K."/>
            <person name="Brown C.T."/>
            <person name="Hug L.A."/>
            <person name="Sharon I."/>
            <person name="Castelle C.J."/>
            <person name="Probst A.J."/>
            <person name="Thomas B.C."/>
            <person name="Singh A."/>
            <person name="Wilkins M.J."/>
            <person name="Karaoz U."/>
            <person name="Brodie E.L."/>
            <person name="Williams K.H."/>
            <person name="Hubbard S.S."/>
            <person name="Banfield J.F."/>
        </authorList>
    </citation>
    <scope>NUCLEOTIDE SEQUENCE [LARGE SCALE GENOMIC DNA]</scope>
</reference>
<dbReference type="GO" id="GO:0003700">
    <property type="term" value="F:DNA-binding transcription factor activity"/>
    <property type="evidence" value="ECO:0007669"/>
    <property type="project" value="InterPro"/>
</dbReference>
<dbReference type="AlphaFoldDB" id="A0A1F5DM46"/>
<dbReference type="Gene3D" id="1.10.1660.10">
    <property type="match status" value="1"/>
</dbReference>
<dbReference type="SUPFAM" id="SSF46955">
    <property type="entry name" value="Putative DNA-binding domain"/>
    <property type="match status" value="1"/>
</dbReference>
<accession>A0A1F5DM46</accession>
<evidence type="ECO:0000313" key="3">
    <source>
        <dbReference type="EMBL" id="OGD56134.1"/>
    </source>
</evidence>
<evidence type="ECO:0000259" key="2">
    <source>
        <dbReference type="PROSITE" id="PS50937"/>
    </source>
</evidence>
<gene>
    <name evidence="3" type="ORF">A2V71_00080</name>
</gene>
<dbReference type="Pfam" id="PF13411">
    <property type="entry name" value="MerR_1"/>
    <property type="match status" value="1"/>
</dbReference>
<dbReference type="PANTHER" id="PTHR30204:SF58">
    <property type="entry name" value="HTH-TYPE TRANSCRIPTIONAL REGULATOR YFMP"/>
    <property type="match status" value="1"/>
</dbReference>
<proteinExistence type="predicted"/>
<evidence type="ECO:0000313" key="4">
    <source>
        <dbReference type="Proteomes" id="UP000178764"/>
    </source>
</evidence>